<evidence type="ECO:0000256" key="2">
    <source>
        <dbReference type="SAM" id="MobiDB-lite"/>
    </source>
</evidence>
<dbReference type="PANTHER" id="PTHR10887">
    <property type="entry name" value="DNA2/NAM7 HELICASE FAMILY"/>
    <property type="match status" value="1"/>
</dbReference>
<dbReference type="InterPro" id="IPR032174">
    <property type="entry name" value="Aquarius_N"/>
</dbReference>
<dbReference type="InterPro" id="IPR041677">
    <property type="entry name" value="DNA2/NAM7_AAA_11"/>
</dbReference>
<feature type="region of interest" description="Disordered" evidence="2">
    <location>
        <begin position="1451"/>
        <end position="1528"/>
    </location>
</feature>
<feature type="domain" description="RNA helicase aquarius N-terminal" evidence="5">
    <location>
        <begin position="44"/>
        <end position="459"/>
    </location>
</feature>
<dbReference type="PIRSF" id="PIRSF038901">
    <property type="entry name" value="AQR_cwf11"/>
    <property type="match status" value="1"/>
</dbReference>
<dbReference type="GO" id="GO:0071013">
    <property type="term" value="C:catalytic step 2 spliceosome"/>
    <property type="evidence" value="ECO:0007669"/>
    <property type="project" value="TreeGrafter"/>
</dbReference>
<feature type="domain" description="DNA2/NAM7 helicase helicase" evidence="3">
    <location>
        <begin position="877"/>
        <end position="1166"/>
    </location>
</feature>
<feature type="compositionally biased region" description="Polar residues" evidence="2">
    <location>
        <begin position="1451"/>
        <end position="1460"/>
    </location>
</feature>
<dbReference type="InterPro" id="IPR026300">
    <property type="entry name" value="CWF11_fam"/>
</dbReference>
<feature type="region of interest" description="Disordered" evidence="2">
    <location>
        <begin position="813"/>
        <end position="832"/>
    </location>
</feature>
<evidence type="ECO:0000313" key="9">
    <source>
        <dbReference type="Proteomes" id="UP000796880"/>
    </source>
</evidence>
<dbReference type="InterPro" id="IPR027417">
    <property type="entry name" value="P-loop_NTPase"/>
</dbReference>
<dbReference type="InterPro" id="IPR048966">
    <property type="entry name" value="Aquarius_b-barrel"/>
</dbReference>
<dbReference type="InterPro" id="IPR047187">
    <property type="entry name" value="SF1_C_Upf1"/>
</dbReference>
<dbReference type="Gene3D" id="3.40.50.300">
    <property type="entry name" value="P-loop containing nucleotide triphosphate hydrolases"/>
    <property type="match status" value="2"/>
</dbReference>
<evidence type="ECO:0000259" key="5">
    <source>
        <dbReference type="Pfam" id="PF16399"/>
    </source>
</evidence>
<evidence type="ECO:0000259" key="3">
    <source>
        <dbReference type="Pfam" id="PF13086"/>
    </source>
</evidence>
<keyword evidence="9" id="KW-1185">Reference proteome</keyword>
<feature type="domain" description="RNA helicase aquarius beta-barrel" evidence="6">
    <location>
        <begin position="541"/>
        <end position="710"/>
    </location>
</feature>
<keyword evidence="1" id="KW-0508">mRNA splicing</keyword>
<dbReference type="GO" id="GO:0003729">
    <property type="term" value="F:mRNA binding"/>
    <property type="evidence" value="ECO:0007669"/>
    <property type="project" value="TreeGrafter"/>
</dbReference>
<evidence type="ECO:0000256" key="1">
    <source>
        <dbReference type="PIRNR" id="PIRNR038901"/>
    </source>
</evidence>
<dbReference type="EMBL" id="VOIH02000009">
    <property type="protein sequence ID" value="KAF3437463.1"/>
    <property type="molecule type" value="Genomic_DNA"/>
</dbReference>
<dbReference type="Pfam" id="PF21143">
    <property type="entry name" value="Aquarius_N_2nd"/>
    <property type="match status" value="1"/>
</dbReference>
<dbReference type="Pfam" id="PF16399">
    <property type="entry name" value="Aquarius_N_1st"/>
    <property type="match status" value="1"/>
</dbReference>
<dbReference type="OrthoDB" id="1879at2759"/>
<feature type="domain" description="RNA helicase aquarius insertion" evidence="7">
    <location>
        <begin position="760"/>
        <end position="857"/>
    </location>
</feature>
<dbReference type="InterPro" id="IPR045055">
    <property type="entry name" value="DNA2/NAM7-like"/>
</dbReference>
<dbReference type="Pfam" id="PF13086">
    <property type="entry name" value="AAA_11"/>
    <property type="match status" value="1"/>
</dbReference>
<evidence type="ECO:0000259" key="4">
    <source>
        <dbReference type="Pfam" id="PF13087"/>
    </source>
</evidence>
<organism evidence="8 9">
    <name type="scientific">Rhamnella rubrinervis</name>
    <dbReference type="NCBI Taxonomy" id="2594499"/>
    <lineage>
        <taxon>Eukaryota</taxon>
        <taxon>Viridiplantae</taxon>
        <taxon>Streptophyta</taxon>
        <taxon>Embryophyta</taxon>
        <taxon>Tracheophyta</taxon>
        <taxon>Spermatophyta</taxon>
        <taxon>Magnoliopsida</taxon>
        <taxon>eudicotyledons</taxon>
        <taxon>Gunneridae</taxon>
        <taxon>Pentapetalae</taxon>
        <taxon>rosids</taxon>
        <taxon>fabids</taxon>
        <taxon>Rosales</taxon>
        <taxon>Rhamnaceae</taxon>
        <taxon>rhamnoid group</taxon>
        <taxon>Rhamneae</taxon>
        <taxon>Rhamnella</taxon>
    </lineage>
</organism>
<dbReference type="FunFam" id="3.40.50.300:FF:000507">
    <property type="entry name" value="Pre-mRNA-splicing factor"/>
    <property type="match status" value="1"/>
</dbReference>
<evidence type="ECO:0000259" key="7">
    <source>
        <dbReference type="Pfam" id="PF21144"/>
    </source>
</evidence>
<evidence type="ECO:0000259" key="6">
    <source>
        <dbReference type="Pfam" id="PF21143"/>
    </source>
</evidence>
<accession>A0A8K0DZY7</accession>
<evidence type="ECO:0000313" key="8">
    <source>
        <dbReference type="EMBL" id="KAF3437463.1"/>
    </source>
</evidence>
<feature type="compositionally biased region" description="Polar residues" evidence="2">
    <location>
        <begin position="1517"/>
        <end position="1528"/>
    </location>
</feature>
<comment type="subcellular location">
    <subcellularLocation>
        <location evidence="1">Nucleus</location>
    </subcellularLocation>
</comment>
<dbReference type="InterPro" id="IPR041679">
    <property type="entry name" value="DNA2/NAM7-like_C"/>
</dbReference>
<proteinExistence type="inferred from homology"/>
<reference evidence="8" key="1">
    <citation type="submission" date="2020-03" db="EMBL/GenBank/DDBJ databases">
        <title>A high-quality chromosome-level genome assembly of a woody plant with both climbing and erect habits, Rhamnella rubrinervis.</title>
        <authorList>
            <person name="Lu Z."/>
            <person name="Yang Y."/>
            <person name="Zhu X."/>
            <person name="Sun Y."/>
        </authorList>
    </citation>
    <scope>NUCLEOTIDE SEQUENCE</scope>
    <source>
        <strain evidence="8">BYM</strain>
        <tissue evidence="8">Leaf</tissue>
    </source>
</reference>
<dbReference type="Pfam" id="PF13087">
    <property type="entry name" value="AAA_12"/>
    <property type="match status" value="1"/>
</dbReference>
<gene>
    <name evidence="8" type="ORF">FNV43_RR20216</name>
</gene>
<sequence>MTKVYGTGAYDFKRHRVAEYPVESKSGSTLPSSITLSEIQRDRLTKIAMANWSKAGDPITPKKPFDPELVKEIYETELSIKEDQRKPVPLQRVMVLEVSQYLENYLWPNFDPQTATFEHVMSMIIMVNEKFRENVAAWVCFYDRKDVFKGFLERVLRLKEGRELSIAEKTNYLVFMINAFQSLEDEIVSATILRLASLQSWHSLSYGRFQMELCFNTDLIKKWKRMIKREAKEATKRGEHFDPASMLEVKFLRNLIEDFLEILDSKVFSSVQHINGDGEAIDVNTLGQVDDACVLYCERFMEFLIDLLSQLPTRRYLRPLVADVAVVSKCHLSALYRHEKGKLFAQLVNLLQFYEGFEINDHVGTQLTDDEVLQSHYDRFQSFQLLAFKKVPKLRELAMANIGAIHKRNDLSKKLSVLSPEELKDLVCCKLKLVSTDDPWSDRVDFLIEVMISFFEKQQSQKEAINALPLYPNEQIMWDESLVPSINYSGEGCLALPKLNLQFLTLHDYLLRNFNLFRLESTYEIREDIQEAVPHLLAYINNEGQTAFRGWSRMAVPIKEFKISEVKQPNIGEVKPSSVTADVTFSISSYKTQIRSEWNSLKEHDVLFLLSIDPSFKPLSQEEAAKASVPQRLGLQYVRGCEVIEIRDEEGTLMNDFTGRIKRDEWKPPKGELRTVTVALDTAQYHMDVTNIAERGGDDVYSTFNILMRRKPKENNFKAILESIRDLMNEYCIVPDWLHNIFLGYGNPSAAQWTNMPDLLETVDFKDTFLDADHLKECFPDYQVCFTNSDGTENLDPRPPFRIRLPKMLKSNAHALPGNKKSTTENDVSMTNAGSEKEQLIVEAYTPPDPGPYPQDQPRQNSVRFTPTQTGAIISGIQPGLTMVVGPPGTGKTDTAVQILNVLYHNCPSQRTLIITHSNQALNDLFEKIMQRDVPARYLLRLGQGEQELATDLDFSRQGRVNAMLVRRLELLSEVERLARSLLLPEDVGYTCETAGYFWLLHVYSRWEQFLAACADNKDKPSFVKDRFPFKEFFSNTPHPVFTGESFEKDMRSAQGCFRHLKTMFQELEECRAFELLKSTADRANYLMTKQAKIVAMTCTHAALKRKDFLQFGFKYDNLLMEESAQILEIETFIPMLLQRQEDGYARLKRCILIGDHHQLPPVVKNMAFQKYSHMDQSLFTRFVRLGIPYIELNAQGRARPSIAKLYNWRYRNLGDLSYVKEGAIFHRANAGFSFDYQLVDVPDYRGRGESAPSPWFYQNEGEAEYVVSVYIYMRLLGYPSNKISILTTYNGQKLLIRDVINRRCVPYDFIGPPSKVTTVDKFQGQQNDFILLSLVRTRFVGHLRDVRRLVVAMSRARLGLYVFCRRSLFEQCYELQPTFQLLLQRPDHLAVNLNEVTSYTERHVEDTGSIHLVSGVEEMITIYQQLYQVRCEMAYGGQGAPPVESFMVQSNEQNETSGQHAADDDIPTNDVIEHIPRVSISEEDTKMEDLANGQNGDLTSESRSNGELDGNVVLLDQNNSQETKMEE</sequence>
<feature type="compositionally biased region" description="Polar residues" evidence="2">
    <location>
        <begin position="1493"/>
        <end position="1506"/>
    </location>
</feature>
<dbReference type="CDD" id="cd17935">
    <property type="entry name" value="EEXXQc_AQR"/>
    <property type="match status" value="1"/>
</dbReference>
<keyword evidence="1" id="KW-0539">Nucleus</keyword>
<dbReference type="Pfam" id="PF21144">
    <property type="entry name" value="Aquarius_N_3rd"/>
    <property type="match status" value="1"/>
</dbReference>
<dbReference type="PANTHER" id="PTHR10887:SF5">
    <property type="entry name" value="RNA HELICASE AQUARIUS"/>
    <property type="match status" value="1"/>
</dbReference>
<comment type="caution">
    <text evidence="8">The sequence shown here is derived from an EMBL/GenBank/DDBJ whole genome shotgun (WGS) entry which is preliminary data.</text>
</comment>
<dbReference type="Proteomes" id="UP000796880">
    <property type="component" value="Unassembled WGS sequence"/>
</dbReference>
<dbReference type="CDD" id="cd18808">
    <property type="entry name" value="SF1_C_Upf1"/>
    <property type="match status" value="1"/>
</dbReference>
<name>A0A8K0DZY7_9ROSA</name>
<dbReference type="SUPFAM" id="SSF52540">
    <property type="entry name" value="P-loop containing nucleoside triphosphate hydrolases"/>
    <property type="match status" value="1"/>
</dbReference>
<protein>
    <recommendedName>
        <fullName evidence="10">Intron-binding protein aquarius</fullName>
    </recommendedName>
</protein>
<dbReference type="GO" id="GO:0000398">
    <property type="term" value="P:mRNA splicing, via spliceosome"/>
    <property type="evidence" value="ECO:0007669"/>
    <property type="project" value="InterPro"/>
</dbReference>
<comment type="similarity">
    <text evidence="1">Belongs to the CWF11 family.</text>
</comment>
<keyword evidence="1" id="KW-0507">mRNA processing</keyword>
<feature type="domain" description="DNA2/NAM7 helicase-like C-terminal" evidence="4">
    <location>
        <begin position="1175"/>
        <end position="1367"/>
    </location>
</feature>
<dbReference type="GO" id="GO:0004386">
    <property type="term" value="F:helicase activity"/>
    <property type="evidence" value="ECO:0007669"/>
    <property type="project" value="InterPro"/>
</dbReference>
<evidence type="ECO:0008006" key="10">
    <source>
        <dbReference type="Google" id="ProtNLM"/>
    </source>
</evidence>
<dbReference type="InterPro" id="IPR048967">
    <property type="entry name" value="Aquarius_insert"/>
</dbReference>